<name>A0A1I4RT55_9PSEU</name>
<dbReference type="Proteomes" id="UP000199398">
    <property type="component" value="Unassembled WGS sequence"/>
</dbReference>
<evidence type="ECO:0000313" key="2">
    <source>
        <dbReference type="EMBL" id="RKT87895.1"/>
    </source>
</evidence>
<evidence type="ECO:0000256" key="1">
    <source>
        <dbReference type="SAM" id="MobiDB-lite"/>
    </source>
</evidence>
<gene>
    <name evidence="2" type="ORF">ATL45_6317</name>
    <name evidence="3" type="ORF">SAMN05421805_101675</name>
</gene>
<feature type="compositionally biased region" description="Basic residues" evidence="1">
    <location>
        <begin position="30"/>
        <end position="43"/>
    </location>
</feature>
<dbReference type="Proteomes" id="UP000270697">
    <property type="component" value="Unassembled WGS sequence"/>
</dbReference>
<keyword evidence="5" id="KW-1185">Reference proteome</keyword>
<evidence type="ECO:0000313" key="5">
    <source>
        <dbReference type="Proteomes" id="UP000270697"/>
    </source>
</evidence>
<proteinExistence type="predicted"/>
<evidence type="ECO:0000313" key="4">
    <source>
        <dbReference type="Proteomes" id="UP000199398"/>
    </source>
</evidence>
<dbReference type="EMBL" id="RBXX01000002">
    <property type="protein sequence ID" value="RKT87895.1"/>
    <property type="molecule type" value="Genomic_DNA"/>
</dbReference>
<protein>
    <submittedName>
        <fullName evidence="3">Uncharacterized protein</fullName>
    </submittedName>
</protein>
<feature type="compositionally biased region" description="Basic and acidic residues" evidence="1">
    <location>
        <begin position="44"/>
        <end position="55"/>
    </location>
</feature>
<reference evidence="3 4" key="1">
    <citation type="submission" date="2016-10" db="EMBL/GenBank/DDBJ databases">
        <authorList>
            <person name="de Groot N.N."/>
        </authorList>
    </citation>
    <scope>NUCLEOTIDE SEQUENCE [LARGE SCALE GENOMIC DNA]</scope>
    <source>
        <strain evidence="3 4">CPCC 201259</strain>
    </source>
</reference>
<dbReference type="AlphaFoldDB" id="A0A1I4RT55"/>
<dbReference type="EMBL" id="FOUP01000001">
    <property type="protein sequence ID" value="SFM55200.1"/>
    <property type="molecule type" value="Genomic_DNA"/>
</dbReference>
<accession>A0A1I4RT55</accession>
<feature type="region of interest" description="Disordered" evidence="1">
    <location>
        <begin position="30"/>
        <end position="85"/>
    </location>
</feature>
<dbReference type="RefSeq" id="WP_093146149.1">
    <property type="nucleotide sequence ID" value="NZ_FOUP01000001.1"/>
</dbReference>
<sequence>MFQINRLLLTGVLSLPLALGVAGLVSNRFQQRKPTSKARHRRDRTTTLRRTEGGGKPHIFLIKSTDETTRASTTNAGPAMRFKVV</sequence>
<reference evidence="2 5" key="2">
    <citation type="submission" date="2018-10" db="EMBL/GenBank/DDBJ databases">
        <title>Sequencing the genomes of 1000 actinobacteria strains.</title>
        <authorList>
            <person name="Klenk H.-P."/>
        </authorList>
    </citation>
    <scope>NUCLEOTIDE SEQUENCE [LARGE SCALE GENOMIC DNA]</scope>
    <source>
        <strain evidence="2 5">DSM 45119</strain>
    </source>
</reference>
<dbReference type="STRING" id="455193.SAMN05421805_101675"/>
<evidence type="ECO:0000313" key="3">
    <source>
        <dbReference type="EMBL" id="SFM55200.1"/>
    </source>
</evidence>
<organism evidence="3 4">
    <name type="scientific">Saccharopolyspora antimicrobica</name>
    <dbReference type="NCBI Taxonomy" id="455193"/>
    <lineage>
        <taxon>Bacteria</taxon>
        <taxon>Bacillati</taxon>
        <taxon>Actinomycetota</taxon>
        <taxon>Actinomycetes</taxon>
        <taxon>Pseudonocardiales</taxon>
        <taxon>Pseudonocardiaceae</taxon>
        <taxon>Saccharopolyspora</taxon>
    </lineage>
</organism>